<evidence type="ECO:0008006" key="5">
    <source>
        <dbReference type="Google" id="ProtNLM"/>
    </source>
</evidence>
<reference evidence="3" key="1">
    <citation type="journal article" date="2024" name="Antonie Van Leeuwenhoek">
        <title>Isoptericola haloaureus sp. nov., a dimorphic actinobacterium isolated from mangrove sediments of southeast India, implicating biosaline agricultural significance through nitrogen fixation and salt tolerance genes.</title>
        <authorList>
            <person name="Prathaban M."/>
            <person name="Prathiviraj R."/>
            <person name="Ravichandran M."/>
            <person name="Natarajan S.D."/>
            <person name="Sobanaa M."/>
            <person name="Hari Krishna Kumar S."/>
            <person name="Chandrasekar V."/>
            <person name="Selvin J."/>
        </authorList>
    </citation>
    <scope>NUCLEOTIDE SEQUENCE</scope>
    <source>
        <strain evidence="3">MP1014</strain>
    </source>
</reference>
<gene>
    <name evidence="3" type="ORF">V5O49_05655</name>
</gene>
<feature type="compositionally biased region" description="Basic and acidic residues" evidence="1">
    <location>
        <begin position="1"/>
        <end position="13"/>
    </location>
</feature>
<organism evidence="3 4">
    <name type="scientific">Isoptericola haloaureus</name>
    <dbReference type="NCBI Taxonomy" id="1542902"/>
    <lineage>
        <taxon>Bacteria</taxon>
        <taxon>Bacillati</taxon>
        <taxon>Actinomycetota</taxon>
        <taxon>Actinomycetes</taxon>
        <taxon>Micrococcales</taxon>
        <taxon>Promicromonosporaceae</taxon>
        <taxon>Isoptericola</taxon>
    </lineage>
</organism>
<accession>A0ABU7Z546</accession>
<evidence type="ECO:0000256" key="2">
    <source>
        <dbReference type="SAM" id="Phobius"/>
    </source>
</evidence>
<reference evidence="3" key="2">
    <citation type="submission" date="2024-02" db="EMBL/GenBank/DDBJ databases">
        <authorList>
            <person name="Prathaban M."/>
            <person name="Mythili R."/>
            <person name="Sharmila Devi N."/>
            <person name="Sobanaa M."/>
            <person name="Prathiviraj R."/>
            <person name="Selvin J."/>
        </authorList>
    </citation>
    <scope>NUCLEOTIDE SEQUENCE</scope>
    <source>
        <strain evidence="3">MP1014</strain>
    </source>
</reference>
<evidence type="ECO:0000313" key="3">
    <source>
        <dbReference type="EMBL" id="MEG3614607.1"/>
    </source>
</evidence>
<keyword evidence="2" id="KW-0812">Transmembrane</keyword>
<feature type="compositionally biased region" description="Basic and acidic residues" evidence="1">
    <location>
        <begin position="20"/>
        <end position="38"/>
    </location>
</feature>
<proteinExistence type="predicted"/>
<feature type="region of interest" description="Disordered" evidence="1">
    <location>
        <begin position="382"/>
        <end position="422"/>
    </location>
</feature>
<sequence length="478" mass="48163">MDERDEAFDRLRGADPAADVETRHGVLRAKTDALRDGPEQPSEGASGPGASAGRDELAARRDRRRSGWLVAAGVAGAVVLGGGGYALGSADGSGAPVAEDGGALPPITLDGGSGASAGADGAVTEERASGSGPAPEAAVGTSVMPAPGFGGRATFSHDGLSTEAGTATAYAYDAADVATESGAVELAAALGVDGTPRWEYGSWGVGPRDGSGPSLWLAADGVASFSYQDPSLDPWRCEEVEILPEESTSSGVAEDGPAIEPAPCEPAGGGDVSADEAVDRLRGLMEQVGVDPAGFEIEATQAQGAARRALASQVVEGQRTGATWSATVTADGVAWADGFLAGTVSLGSYPVVSPAEAVDRLGDPRFGQQLWPIAYADDTVSGLEPSTDRLPAPDVVEPGDGVEPGSEPTVPPAPPASGSDLPWPVRYVTITDARLGLAQEYTVDQGVLLLPAYELTDADGSTWSVVAVADEALAMTSP</sequence>
<feature type="region of interest" description="Disordered" evidence="1">
    <location>
        <begin position="1"/>
        <end position="63"/>
    </location>
</feature>
<keyword evidence="2" id="KW-1133">Transmembrane helix</keyword>
<feature type="compositionally biased region" description="Low complexity" evidence="1">
    <location>
        <begin position="41"/>
        <end position="52"/>
    </location>
</feature>
<dbReference type="EMBL" id="JBAGLP010000116">
    <property type="protein sequence ID" value="MEG3614607.1"/>
    <property type="molecule type" value="Genomic_DNA"/>
</dbReference>
<keyword evidence="2" id="KW-0472">Membrane</keyword>
<keyword evidence="4" id="KW-1185">Reference proteome</keyword>
<protein>
    <recommendedName>
        <fullName evidence="5">CU044_5270 family protein</fullName>
    </recommendedName>
</protein>
<dbReference type="Proteomes" id="UP001310387">
    <property type="component" value="Unassembled WGS sequence"/>
</dbReference>
<evidence type="ECO:0000313" key="4">
    <source>
        <dbReference type="Proteomes" id="UP001310387"/>
    </source>
</evidence>
<dbReference type="RefSeq" id="WP_332901378.1">
    <property type="nucleotide sequence ID" value="NZ_JBAGLP010000116.1"/>
</dbReference>
<name>A0ABU7Z546_9MICO</name>
<comment type="caution">
    <text evidence="3">The sequence shown here is derived from an EMBL/GenBank/DDBJ whole genome shotgun (WGS) entry which is preliminary data.</text>
</comment>
<feature type="transmembrane region" description="Helical" evidence="2">
    <location>
        <begin position="67"/>
        <end position="87"/>
    </location>
</feature>
<evidence type="ECO:0000256" key="1">
    <source>
        <dbReference type="SAM" id="MobiDB-lite"/>
    </source>
</evidence>